<proteinExistence type="predicted"/>
<reference evidence="1" key="1">
    <citation type="submission" date="2021-05" db="EMBL/GenBank/DDBJ databases">
        <authorList>
            <person name="Alioto T."/>
            <person name="Alioto T."/>
            <person name="Gomez Garrido J."/>
        </authorList>
    </citation>
    <scope>NUCLEOTIDE SEQUENCE</scope>
</reference>
<accession>A0A8D9BNF7</accession>
<dbReference type="AlphaFoldDB" id="A0A8D9BNF7"/>
<dbReference type="EMBL" id="HBUF01653432">
    <property type="protein sequence ID" value="CAG6787351.1"/>
    <property type="molecule type" value="Transcribed_RNA"/>
</dbReference>
<evidence type="ECO:0000313" key="1">
    <source>
        <dbReference type="EMBL" id="CAG6787351.1"/>
    </source>
</evidence>
<protein>
    <submittedName>
        <fullName evidence="1">Uncharacterized protein</fullName>
    </submittedName>
</protein>
<sequence>MRITCHSFGLFVLYFYFPLKTWKIIQHNVQAFHFSPKYGQRHNKITFTGFNIKYYSFQQTHTTPPLPLYIPSSCQDVNFLLAPHYLLRVANYSLLPYPIWNTCTRHINTQTTAPDEKLPPPAAP</sequence>
<name>A0A8D9BNF7_9HEMI</name>
<organism evidence="1">
    <name type="scientific">Cacopsylla melanoneura</name>
    <dbReference type="NCBI Taxonomy" id="428564"/>
    <lineage>
        <taxon>Eukaryota</taxon>
        <taxon>Metazoa</taxon>
        <taxon>Ecdysozoa</taxon>
        <taxon>Arthropoda</taxon>
        <taxon>Hexapoda</taxon>
        <taxon>Insecta</taxon>
        <taxon>Pterygota</taxon>
        <taxon>Neoptera</taxon>
        <taxon>Paraneoptera</taxon>
        <taxon>Hemiptera</taxon>
        <taxon>Sternorrhyncha</taxon>
        <taxon>Psylloidea</taxon>
        <taxon>Psyllidae</taxon>
        <taxon>Psyllinae</taxon>
        <taxon>Cacopsylla</taxon>
    </lineage>
</organism>